<keyword evidence="7" id="KW-1185">Reference proteome</keyword>
<proteinExistence type="predicted"/>
<accession>A0ABS0D4G6</accession>
<comment type="caution">
    <text evidence="6">The sequence shown here is derived from an EMBL/GenBank/DDBJ whole genome shotgun (WGS) entry which is preliminary data.</text>
</comment>
<evidence type="ECO:0000256" key="3">
    <source>
        <dbReference type="ARBA" id="ARBA00023004"/>
    </source>
</evidence>
<gene>
    <name evidence="6" type="ORF">IU449_02270</name>
</gene>
<keyword evidence="1" id="KW-0001">2Fe-2S</keyword>
<dbReference type="Pfam" id="PF00355">
    <property type="entry name" value="Rieske"/>
    <property type="match status" value="1"/>
</dbReference>
<dbReference type="InterPro" id="IPR006076">
    <property type="entry name" value="FAD-dep_OxRdtase"/>
</dbReference>
<reference evidence="6 7" key="1">
    <citation type="submission" date="2020-10" db="EMBL/GenBank/DDBJ databases">
        <title>Identification of Nocardia species via Next-generation sequencing and recognition of intraspecies genetic diversity.</title>
        <authorList>
            <person name="Li P."/>
            <person name="Li P."/>
            <person name="Lu B."/>
        </authorList>
    </citation>
    <scope>NUCLEOTIDE SEQUENCE [LARGE SCALE GENOMIC DNA]</scope>
    <source>
        <strain evidence="6 7">BJ06-0143</strain>
    </source>
</reference>
<dbReference type="Pfam" id="PF01266">
    <property type="entry name" value="DAO"/>
    <property type="match status" value="1"/>
</dbReference>
<dbReference type="SUPFAM" id="SSF50022">
    <property type="entry name" value="ISP domain"/>
    <property type="match status" value="1"/>
</dbReference>
<dbReference type="InterPro" id="IPR036922">
    <property type="entry name" value="Rieske_2Fe-2S_sf"/>
</dbReference>
<dbReference type="SUPFAM" id="SSF51905">
    <property type="entry name" value="FAD/NAD(P)-binding domain"/>
    <property type="match status" value="1"/>
</dbReference>
<dbReference type="Gene3D" id="3.30.9.10">
    <property type="entry name" value="D-Amino Acid Oxidase, subunit A, domain 2"/>
    <property type="match status" value="1"/>
</dbReference>
<evidence type="ECO:0000259" key="5">
    <source>
        <dbReference type="PROSITE" id="PS51296"/>
    </source>
</evidence>
<evidence type="ECO:0000313" key="7">
    <source>
        <dbReference type="Proteomes" id="UP000707731"/>
    </source>
</evidence>
<dbReference type="PANTHER" id="PTHR13847:SF274">
    <property type="entry name" value="RIESKE 2FE-2S IRON-SULFUR PROTEIN YHFW-RELATED"/>
    <property type="match status" value="1"/>
</dbReference>
<dbReference type="EMBL" id="JADLQN010000001">
    <property type="protein sequence ID" value="MBF6353380.1"/>
    <property type="molecule type" value="Genomic_DNA"/>
</dbReference>
<evidence type="ECO:0000256" key="1">
    <source>
        <dbReference type="ARBA" id="ARBA00022714"/>
    </source>
</evidence>
<evidence type="ECO:0000313" key="6">
    <source>
        <dbReference type="EMBL" id="MBF6353380.1"/>
    </source>
</evidence>
<dbReference type="PROSITE" id="PS51296">
    <property type="entry name" value="RIESKE"/>
    <property type="match status" value="1"/>
</dbReference>
<evidence type="ECO:0000256" key="4">
    <source>
        <dbReference type="ARBA" id="ARBA00023014"/>
    </source>
</evidence>
<protein>
    <submittedName>
        <fullName evidence="6">FAD-dependent oxidoreductase</fullName>
    </submittedName>
</protein>
<dbReference type="InterPro" id="IPR017941">
    <property type="entry name" value="Rieske_2Fe-2S"/>
</dbReference>
<dbReference type="InterPro" id="IPR036188">
    <property type="entry name" value="FAD/NAD-bd_sf"/>
</dbReference>
<dbReference type="Gene3D" id="2.102.10.10">
    <property type="entry name" value="Rieske [2Fe-2S] iron-sulphur domain"/>
    <property type="match status" value="1"/>
</dbReference>
<sequence>MTSIWWKTDDTATRPPLPPGQRHDFVVVGAGLTGLVTALLLAAAGKDVAVVEGRWIGVGTTGLTTGKVSLLQSTRASRIAEHRSLDTLRSYLDANRDGQRWLLEFCESHAVAVQHRAAVTYAQTGAATDDIRAEHEITRAAGLPTEYVAKLDTPFPSFGGVRLPDQAQLDPMDVLLALAADLEARSIPIYESTRVHGVGWEARGDHLVRTDQADLRAGTVILATGAPLLDRGGFFARVTAQRSYLSAFRIGEPVPDEMFISADSPTRSLRTVPVDDGELLLVGGNGHEVGRAENTAELVDDLIEWTRRVLPTAEPVTHWSAQDYMPVGELPYAGPVLPGSDRILIATGYAKWGLTNGVAAALALAGHITGAPPAWAPVFTTWRPPALHAITSTVSANTAVLQHLTTGWLTGMRGDGPEDLPAEGCGRVRRQGLRPVATATVDGVTTSVSAICPHLYGVVRWNSAEKSWDCPLHGSRFAADGTVLEGPATGPLTP</sequence>
<dbReference type="RefSeq" id="WP_195000302.1">
    <property type="nucleotide sequence ID" value="NZ_JADLQN010000001.1"/>
</dbReference>
<keyword evidence="3" id="KW-0408">Iron</keyword>
<organism evidence="6 7">
    <name type="scientific">Nocardia higoensis</name>
    <dbReference type="NCBI Taxonomy" id="228599"/>
    <lineage>
        <taxon>Bacteria</taxon>
        <taxon>Bacillati</taxon>
        <taxon>Actinomycetota</taxon>
        <taxon>Actinomycetes</taxon>
        <taxon>Mycobacteriales</taxon>
        <taxon>Nocardiaceae</taxon>
        <taxon>Nocardia</taxon>
    </lineage>
</organism>
<name>A0ABS0D4G6_9NOCA</name>
<keyword evidence="4" id="KW-0411">Iron-sulfur</keyword>
<dbReference type="PANTHER" id="PTHR13847">
    <property type="entry name" value="SARCOSINE DEHYDROGENASE-RELATED"/>
    <property type="match status" value="1"/>
</dbReference>
<feature type="domain" description="Rieske" evidence="5">
    <location>
        <begin position="412"/>
        <end position="494"/>
    </location>
</feature>
<evidence type="ECO:0000256" key="2">
    <source>
        <dbReference type="ARBA" id="ARBA00022723"/>
    </source>
</evidence>
<dbReference type="Gene3D" id="3.50.50.60">
    <property type="entry name" value="FAD/NAD(P)-binding domain"/>
    <property type="match status" value="1"/>
</dbReference>
<dbReference type="Proteomes" id="UP000707731">
    <property type="component" value="Unassembled WGS sequence"/>
</dbReference>
<keyword evidence="2" id="KW-0479">Metal-binding</keyword>